<dbReference type="AlphaFoldDB" id="A0AAV7CGC1"/>
<dbReference type="Proteomes" id="UP000824782">
    <property type="component" value="Unassembled WGS sequence"/>
</dbReference>
<evidence type="ECO:0000313" key="3">
    <source>
        <dbReference type="Proteomes" id="UP000824782"/>
    </source>
</evidence>
<name>A0AAV7CGC1_ENGPU</name>
<reference evidence="2" key="1">
    <citation type="thesis" date="2020" institute="ProQuest LLC" country="789 East Eisenhower Parkway, Ann Arbor, MI, USA">
        <title>Comparative Genomics and Chromosome Evolution.</title>
        <authorList>
            <person name="Mudd A.B."/>
        </authorList>
    </citation>
    <scope>NUCLEOTIDE SEQUENCE</scope>
    <source>
        <strain evidence="2">237g6f4</strain>
        <tissue evidence="2">Blood</tissue>
    </source>
</reference>
<keyword evidence="3" id="KW-1185">Reference proteome</keyword>
<feature type="coiled-coil region" evidence="1">
    <location>
        <begin position="169"/>
        <end position="292"/>
    </location>
</feature>
<feature type="coiled-coil region" evidence="1">
    <location>
        <begin position="102"/>
        <end position="136"/>
    </location>
</feature>
<gene>
    <name evidence="2" type="ORF">GDO81_008575</name>
</gene>
<accession>A0AAV7CGC1</accession>
<proteinExistence type="predicted"/>
<sequence>MRGEKFNLPQVEKVLEKTPKPAKTFLDKSKYSKDFGCTTSNLVNVPTFSYDGQKEIRLEKQTWLEVPVPKTSDRLSPEIVKLPECQSCKNEKKMRNDYDKVLVMTKRENEALQLKISELEAELRRQEVNKKSKEKHDCTSVSVDVPDEACMENSDKNYKDTITINCEDFRNLENSNREKQEKIDCLLTEIEELNAKLNTIQNAERNQEHWNKTKQSKLVSDIEDLRSQLEKAKERENSKVSCLEGEKAENLKKLEITKAELEKLKKRRSPAIAELRKENECYLLEIEKLKAYSEKMKEENLSLSDTIRVLHQELEKRSISSSFSPPLYTSGAEVLLISHGNAPEYTHTGTTDYKFQEIGNCGKSLQNLTSASSKGSAVEEHVTVKEIYRQMKRERNLLLDVMVIMYERRWFVEEAVPHVRRALKKCGALPLLVD</sequence>
<dbReference type="EMBL" id="WNYA01000003">
    <property type="protein sequence ID" value="KAG8583856.1"/>
    <property type="molecule type" value="Genomic_DNA"/>
</dbReference>
<evidence type="ECO:0000256" key="1">
    <source>
        <dbReference type="SAM" id="Coils"/>
    </source>
</evidence>
<organism evidence="2 3">
    <name type="scientific">Engystomops pustulosus</name>
    <name type="common">Tungara frog</name>
    <name type="synonym">Physalaemus pustulosus</name>
    <dbReference type="NCBI Taxonomy" id="76066"/>
    <lineage>
        <taxon>Eukaryota</taxon>
        <taxon>Metazoa</taxon>
        <taxon>Chordata</taxon>
        <taxon>Craniata</taxon>
        <taxon>Vertebrata</taxon>
        <taxon>Euteleostomi</taxon>
        <taxon>Amphibia</taxon>
        <taxon>Batrachia</taxon>
        <taxon>Anura</taxon>
        <taxon>Neobatrachia</taxon>
        <taxon>Hyloidea</taxon>
        <taxon>Leptodactylidae</taxon>
        <taxon>Leiuperinae</taxon>
        <taxon>Engystomops</taxon>
    </lineage>
</organism>
<evidence type="ECO:0000313" key="2">
    <source>
        <dbReference type="EMBL" id="KAG8583856.1"/>
    </source>
</evidence>
<protein>
    <submittedName>
        <fullName evidence="2">Uncharacterized protein</fullName>
    </submittedName>
</protein>
<comment type="caution">
    <text evidence="2">The sequence shown here is derived from an EMBL/GenBank/DDBJ whole genome shotgun (WGS) entry which is preliminary data.</text>
</comment>
<keyword evidence="1" id="KW-0175">Coiled coil</keyword>